<proteinExistence type="predicted"/>
<evidence type="ECO:0000313" key="3">
    <source>
        <dbReference type="EMBL" id="CUJ87234.1"/>
    </source>
</evidence>
<feature type="compositionally biased region" description="Polar residues" evidence="1">
    <location>
        <begin position="22"/>
        <end position="32"/>
    </location>
</feature>
<dbReference type="EMBL" id="CYUD01000001">
    <property type="protein sequence ID" value="CUJ87234.1"/>
    <property type="molecule type" value="Genomic_DNA"/>
</dbReference>
<keyword evidence="4" id="KW-1185">Reference proteome</keyword>
<protein>
    <recommendedName>
        <fullName evidence="2">DUF5681 domain-containing protein</fullName>
    </recommendedName>
</protein>
<dbReference type="Proteomes" id="UP000051260">
    <property type="component" value="Unassembled WGS sequence"/>
</dbReference>
<dbReference type="Pfam" id="PF18932">
    <property type="entry name" value="DUF5681"/>
    <property type="match status" value="1"/>
</dbReference>
<organism evidence="3 4">
    <name type="scientific">Ruegeria denitrificans</name>
    <dbReference type="NCBI Taxonomy" id="1715692"/>
    <lineage>
        <taxon>Bacteria</taxon>
        <taxon>Pseudomonadati</taxon>
        <taxon>Pseudomonadota</taxon>
        <taxon>Alphaproteobacteria</taxon>
        <taxon>Rhodobacterales</taxon>
        <taxon>Roseobacteraceae</taxon>
        <taxon>Ruegeria</taxon>
    </lineage>
</organism>
<evidence type="ECO:0000256" key="1">
    <source>
        <dbReference type="SAM" id="MobiDB-lite"/>
    </source>
</evidence>
<dbReference type="AlphaFoldDB" id="A0A0P1I2S9"/>
<feature type="domain" description="DUF5681" evidence="2">
    <location>
        <begin position="20"/>
        <end position="94"/>
    </location>
</feature>
<dbReference type="InterPro" id="IPR043736">
    <property type="entry name" value="DUF5681"/>
</dbReference>
<gene>
    <name evidence="3" type="ORF">RUE5091_00581</name>
</gene>
<evidence type="ECO:0000259" key="2">
    <source>
        <dbReference type="Pfam" id="PF18932"/>
    </source>
</evidence>
<dbReference type="RefSeq" id="WP_058280320.1">
    <property type="nucleotide sequence ID" value="NZ_CYUD01000001.1"/>
</dbReference>
<feature type="region of interest" description="Disordered" evidence="1">
    <location>
        <begin position="1"/>
        <end position="39"/>
    </location>
</feature>
<sequence>MSHENDPDEPYDVGYKKPPKHTQWQKGQSGNPTGKKKKEQSLLVQLKRLSAKEIVVHQNGVAVKMTQGEAMLVAVFNKAMNGDLGSIKFISQILGISDADLSASKAPELSENLLGVLETYADWVGVVETARSELAEKSDHLENEGNDDAAY</sequence>
<dbReference type="STRING" id="1715692.RUE5091_00581"/>
<accession>A0A0P1I2S9</accession>
<reference evidence="4" key="1">
    <citation type="submission" date="2015-09" db="EMBL/GenBank/DDBJ databases">
        <authorList>
            <person name="Rodrigo-Torres L."/>
            <person name="Arahal D.R."/>
        </authorList>
    </citation>
    <scope>NUCLEOTIDE SEQUENCE [LARGE SCALE GENOMIC DNA]</scope>
    <source>
        <strain evidence="4">CECT 5091</strain>
    </source>
</reference>
<evidence type="ECO:0000313" key="4">
    <source>
        <dbReference type="Proteomes" id="UP000051260"/>
    </source>
</evidence>
<dbReference type="OrthoDB" id="2086138at2"/>
<feature type="compositionally biased region" description="Acidic residues" evidence="1">
    <location>
        <begin position="1"/>
        <end position="11"/>
    </location>
</feature>
<name>A0A0P1I2S9_9RHOB</name>